<dbReference type="OrthoDB" id="5132116at2759"/>
<dbReference type="Pfam" id="PF00022">
    <property type="entry name" value="Actin"/>
    <property type="match status" value="1"/>
</dbReference>
<dbReference type="Gene3D" id="3.30.420.40">
    <property type="match status" value="2"/>
</dbReference>
<dbReference type="SUPFAM" id="SSF53067">
    <property type="entry name" value="Actin-like ATPase domain"/>
    <property type="match status" value="1"/>
</dbReference>
<accession>A0A9P7G3G3</accession>
<dbReference type="AlphaFoldDB" id="A0A9P7G3G3"/>
<protein>
    <submittedName>
        <fullName evidence="1">Actin- protein 2-A</fullName>
    </submittedName>
</protein>
<evidence type="ECO:0000313" key="1">
    <source>
        <dbReference type="EMBL" id="KAG5642893.1"/>
    </source>
</evidence>
<reference evidence="1" key="1">
    <citation type="submission" date="2020-07" db="EMBL/GenBank/DDBJ databases">
        <authorList>
            <person name="Nieuwenhuis M."/>
            <person name="Van De Peppel L.J.J."/>
        </authorList>
    </citation>
    <scope>NUCLEOTIDE SEQUENCE</scope>
    <source>
        <strain evidence="1">AP01</strain>
        <tissue evidence="1">Mycelium</tissue>
    </source>
</reference>
<reference evidence="1" key="2">
    <citation type="submission" date="2021-10" db="EMBL/GenBank/DDBJ databases">
        <title>Phylogenomics reveals ancestral predisposition of the termite-cultivated fungus Termitomyces towards a domesticated lifestyle.</title>
        <authorList>
            <person name="Auxier B."/>
            <person name="Grum-Grzhimaylo A."/>
            <person name="Cardenas M.E."/>
            <person name="Lodge J.D."/>
            <person name="Laessoe T."/>
            <person name="Pedersen O."/>
            <person name="Smith M.E."/>
            <person name="Kuyper T.W."/>
            <person name="Franco-Molano E.A."/>
            <person name="Baroni T.J."/>
            <person name="Aanen D.K."/>
        </authorList>
    </citation>
    <scope>NUCLEOTIDE SEQUENCE</scope>
    <source>
        <strain evidence="1">AP01</strain>
        <tissue evidence="1">Mycelium</tissue>
    </source>
</reference>
<organism evidence="1 2">
    <name type="scientific">Asterophora parasitica</name>
    <dbReference type="NCBI Taxonomy" id="117018"/>
    <lineage>
        <taxon>Eukaryota</taxon>
        <taxon>Fungi</taxon>
        <taxon>Dikarya</taxon>
        <taxon>Basidiomycota</taxon>
        <taxon>Agaricomycotina</taxon>
        <taxon>Agaricomycetes</taxon>
        <taxon>Agaricomycetidae</taxon>
        <taxon>Agaricales</taxon>
        <taxon>Tricholomatineae</taxon>
        <taxon>Lyophyllaceae</taxon>
        <taxon>Asterophora</taxon>
    </lineage>
</organism>
<comment type="caution">
    <text evidence="1">The sequence shown here is derived from an EMBL/GenBank/DDBJ whole genome shotgun (WGS) entry which is preliminary data.</text>
</comment>
<dbReference type="EMBL" id="JABCKV010000148">
    <property type="protein sequence ID" value="KAG5642893.1"/>
    <property type="molecule type" value="Genomic_DNA"/>
</dbReference>
<evidence type="ECO:0000313" key="2">
    <source>
        <dbReference type="Proteomes" id="UP000775547"/>
    </source>
</evidence>
<dbReference type="Proteomes" id="UP000775547">
    <property type="component" value="Unassembled WGS sequence"/>
</dbReference>
<gene>
    <name evidence="1" type="primary">ACTR2A</name>
    <name evidence="1" type="ORF">DXG03_001900</name>
</gene>
<dbReference type="InterPro" id="IPR043129">
    <property type="entry name" value="ATPase_NBD"/>
</dbReference>
<sequence length="84" mass="10044">MYPGLPSRLEKEMKQLYLTRVLNGDPTRLNKFKIKIEDPPRRKHMVFLDGAVLADIMKNREFWITREEWFEQGERALAKLGRPE</sequence>
<dbReference type="InterPro" id="IPR004000">
    <property type="entry name" value="Actin"/>
</dbReference>
<name>A0A9P7G3G3_9AGAR</name>
<keyword evidence="2" id="KW-1185">Reference proteome</keyword>
<proteinExistence type="predicted"/>